<keyword evidence="3" id="KW-1185">Reference proteome</keyword>
<feature type="transmembrane region" description="Helical" evidence="1">
    <location>
        <begin position="206"/>
        <end position="224"/>
    </location>
</feature>
<evidence type="ECO:0000313" key="2">
    <source>
        <dbReference type="EMBL" id="QEE17104.1"/>
    </source>
</evidence>
<evidence type="ECO:0000313" key="3">
    <source>
        <dbReference type="Proteomes" id="UP000321408"/>
    </source>
</evidence>
<protein>
    <submittedName>
        <fullName evidence="2">Uncharacterized protein</fullName>
    </submittedName>
</protein>
<dbReference type="Proteomes" id="UP000321408">
    <property type="component" value="Chromosome"/>
</dbReference>
<gene>
    <name evidence="2" type="ORF">DSAG12_02936</name>
</gene>
<sequence>MKNTNKIVLLSIIGFLLIGSYLTLGTAQEPPVNPPIDIGENQYEGSIAGNETSQFTFQHKFRFNITTNASLNLDMDVDVDSTGNREFKLEIQTQEQAELTIRINGSDESLGLKNGSQIQVRNGSRYRYQERFRLNISCNGTVQANLSVNTNDPKAQWAYYDGVDGESMGEWVTVPSSYQNGVLTAETSHFSVWTVLTLEEDSIPSYPLIGLISVGSIMGLLFIAKRKK</sequence>
<dbReference type="RefSeq" id="WP_147664021.1">
    <property type="nucleotide sequence ID" value="NZ_CP042905.2"/>
</dbReference>
<proteinExistence type="predicted"/>
<dbReference type="KEGG" id="psyt:DSAG12_02936"/>
<dbReference type="AlphaFoldDB" id="A0A5B9DDA5"/>
<reference evidence="2 3" key="2">
    <citation type="journal article" date="2024" name="Int. J. Syst. Evol. Microbiol.">
        <title>Promethearchaeum syntrophicum gen. nov., sp. nov., an anaerobic, obligately syntrophic archaeon, the first isolate of the lineage 'Asgard' archaea, and proposal of the new archaeal phylum Promethearchaeota phyl. nov. and kingdom Promethearchaeati regn. nov.</title>
        <authorList>
            <person name="Imachi H."/>
            <person name="Nobu M.K."/>
            <person name="Kato S."/>
            <person name="Takaki Y."/>
            <person name="Miyazaki M."/>
            <person name="Miyata M."/>
            <person name="Ogawara M."/>
            <person name="Saito Y."/>
            <person name="Sakai S."/>
            <person name="Tahara Y.O."/>
            <person name="Takano Y."/>
            <person name="Tasumi E."/>
            <person name="Uematsu K."/>
            <person name="Yoshimura T."/>
            <person name="Itoh T."/>
            <person name="Ohkuma M."/>
            <person name="Takai K."/>
        </authorList>
    </citation>
    <scope>NUCLEOTIDE SEQUENCE [LARGE SCALE GENOMIC DNA]</scope>
    <source>
        <strain evidence="2 3">MK-D1</strain>
    </source>
</reference>
<name>A0A5B9DDA5_9ARCH</name>
<keyword evidence="1" id="KW-1133">Transmembrane helix</keyword>
<accession>A0A5B9DDA5</accession>
<keyword evidence="1" id="KW-0812">Transmembrane</keyword>
<evidence type="ECO:0000256" key="1">
    <source>
        <dbReference type="SAM" id="Phobius"/>
    </source>
</evidence>
<keyword evidence="1" id="KW-0472">Membrane</keyword>
<reference evidence="2 3" key="1">
    <citation type="journal article" date="2020" name="Nature">
        <title>Isolation of an archaeon at the prokaryote-eukaryote interface.</title>
        <authorList>
            <person name="Imachi H."/>
            <person name="Nobu M.K."/>
            <person name="Nakahara N."/>
            <person name="Morono Y."/>
            <person name="Ogawara M."/>
            <person name="Takaki Y."/>
            <person name="Takano Y."/>
            <person name="Uematsu K."/>
            <person name="Ikuta T."/>
            <person name="Ito M."/>
            <person name="Matsui Y."/>
            <person name="Miyazaki M."/>
            <person name="Murata K."/>
            <person name="Saito Y."/>
            <person name="Sakai S."/>
            <person name="Song C."/>
            <person name="Tasumi E."/>
            <person name="Yamanaka Y."/>
            <person name="Yamaguchi T."/>
            <person name="Kamagata Y."/>
            <person name="Tamaki H."/>
            <person name="Takai K."/>
        </authorList>
    </citation>
    <scope>NUCLEOTIDE SEQUENCE [LARGE SCALE GENOMIC DNA]</scope>
    <source>
        <strain evidence="2 3">MK-D1</strain>
    </source>
</reference>
<dbReference type="GeneID" id="41330914"/>
<dbReference type="EMBL" id="CP042905">
    <property type="protein sequence ID" value="QEE17104.1"/>
    <property type="molecule type" value="Genomic_DNA"/>
</dbReference>
<organism evidence="2 3">
    <name type="scientific">Promethearchaeum syntrophicum</name>
    <dbReference type="NCBI Taxonomy" id="2594042"/>
    <lineage>
        <taxon>Archaea</taxon>
        <taxon>Promethearchaeati</taxon>
        <taxon>Promethearchaeota</taxon>
        <taxon>Promethearchaeia</taxon>
        <taxon>Promethearchaeales</taxon>
        <taxon>Promethearchaeaceae</taxon>
        <taxon>Promethearchaeum</taxon>
    </lineage>
</organism>